<proteinExistence type="predicted"/>
<evidence type="ECO:0000313" key="1">
    <source>
        <dbReference type="EMBL" id="KAF6005531.1"/>
    </source>
</evidence>
<keyword evidence="2" id="KW-1185">Reference proteome</keyword>
<dbReference type="EMBL" id="VWRR01000001">
    <property type="protein sequence ID" value="KAF6005531.1"/>
    <property type="molecule type" value="Genomic_DNA"/>
</dbReference>
<dbReference type="Pfam" id="PF04628">
    <property type="entry name" value="Sedlin_N"/>
    <property type="match status" value="1"/>
</dbReference>
<dbReference type="GO" id="GO:0006888">
    <property type="term" value="P:endoplasmic reticulum to Golgi vesicle-mediated transport"/>
    <property type="evidence" value="ECO:0007669"/>
    <property type="project" value="InterPro"/>
</dbReference>
<dbReference type="OrthoDB" id="10252102at2759"/>
<gene>
    <name evidence="1" type="primary">TRAPPC2</name>
    <name evidence="1" type="ORF">F1559_005135</name>
</gene>
<dbReference type="InterPro" id="IPR011012">
    <property type="entry name" value="Longin-like_dom_sf"/>
</dbReference>
<dbReference type="PANTHER" id="PTHR12403">
    <property type="entry name" value="TRAFFICKING PROTEIN PARTICLE COMPLEX SUBUNIT 2"/>
    <property type="match status" value="1"/>
</dbReference>
<dbReference type="GO" id="GO:0005737">
    <property type="term" value="C:cytoplasm"/>
    <property type="evidence" value="ECO:0007669"/>
    <property type="project" value="GOC"/>
</dbReference>
<comment type="caution">
    <text evidence="1">The sequence shown here is derived from an EMBL/GenBank/DDBJ whole genome shotgun (WGS) entry which is preliminary data.</text>
</comment>
<sequence length="166" mass="18975">MIERLYYFVIVGPNDRVLYDLFYPASLSELDWRTSSDASSPTERGGFESHHFVPSIQAVLQFVAYSALDHIDEKLWITSARSLKHVFRFREWSASVHLTPNASTRFVLVHGSSEDAARNVRAFMNAVYEVYVPCVLCNPFQDAEAPIQSQRFHEVAKNLAKRYLSG</sequence>
<evidence type="ECO:0000313" key="2">
    <source>
        <dbReference type="Proteomes" id="UP000530660"/>
    </source>
</evidence>
<protein>
    <submittedName>
        <fullName evidence="1">Trafficking protein particle complex subunit 2</fullName>
    </submittedName>
</protein>
<dbReference type="InterPro" id="IPR006722">
    <property type="entry name" value="Sedlin"/>
</dbReference>
<dbReference type="CDD" id="cd14825">
    <property type="entry name" value="TRAPPC2_sedlin"/>
    <property type="match status" value="1"/>
</dbReference>
<dbReference type="Gene3D" id="3.30.450.70">
    <property type="match status" value="1"/>
</dbReference>
<dbReference type="AlphaFoldDB" id="A0A7J7IT22"/>
<name>A0A7J7IT22_9RHOD</name>
<reference evidence="1 2" key="1">
    <citation type="journal article" date="2020" name="J. Phycol.">
        <title>Comparative genome analysis reveals Cyanidiococcus gen. nov., a new extremophilic red algal genus sister to Cyanidioschyzon (Cyanidioschyzonaceae, Rhodophyta).</title>
        <authorList>
            <person name="Liu S.-L."/>
            <person name="Chiang Y.-R."/>
            <person name="Yoon H.S."/>
            <person name="Fu H.-Y."/>
        </authorList>
    </citation>
    <scope>NUCLEOTIDE SEQUENCE [LARGE SCALE GENOMIC DNA]</scope>
    <source>
        <strain evidence="1 2">THAL066</strain>
    </source>
</reference>
<dbReference type="Proteomes" id="UP000530660">
    <property type="component" value="Unassembled WGS sequence"/>
</dbReference>
<accession>A0A7J7IT22</accession>
<dbReference type="SUPFAM" id="SSF64356">
    <property type="entry name" value="SNARE-like"/>
    <property type="match status" value="1"/>
</dbReference>
<organism evidence="1 2">
    <name type="scientific">Cyanidiococcus yangmingshanensis</name>
    <dbReference type="NCBI Taxonomy" id="2690220"/>
    <lineage>
        <taxon>Eukaryota</taxon>
        <taxon>Rhodophyta</taxon>
        <taxon>Bangiophyceae</taxon>
        <taxon>Cyanidiales</taxon>
        <taxon>Cyanidiaceae</taxon>
        <taxon>Cyanidiococcus</taxon>
    </lineage>
</organism>